<sequence length="243" mass="26775">MHSVGSFRMPPVLVRSRSRLLRLSAQRPMVMFPCRGSRPMQAGSLSFFRKRPQGCRLISINSPPGARLCGDSEFRQHPQGPCRRLETLCRLGPTLKPFFPSAKPPSASTLPRASVGLLNLETFCFPGEIAELAESRSETAQGGRRCILLRKSDAAHRDFASIEVVAVRYAPNAAVFRNIACTSALRRCNIYKAQDRRQRHGSRYSSLASRHPTANRHSPCPPHAIGGAHVHVHDGPGRRGHSG</sequence>
<dbReference type="Proteomes" id="UP000294576">
    <property type="component" value="Unassembled WGS sequence"/>
</dbReference>
<organism evidence="2 3">
    <name type="scientific">Rhizobium sullae</name>
    <name type="common">Rhizobium hedysari</name>
    <dbReference type="NCBI Taxonomy" id="50338"/>
    <lineage>
        <taxon>Bacteria</taxon>
        <taxon>Pseudomonadati</taxon>
        <taxon>Pseudomonadota</taxon>
        <taxon>Alphaproteobacteria</taxon>
        <taxon>Hyphomicrobiales</taxon>
        <taxon>Rhizobiaceae</taxon>
        <taxon>Rhizobium/Agrobacterium group</taxon>
        <taxon>Rhizobium</taxon>
    </lineage>
</organism>
<comment type="caution">
    <text evidence="2">The sequence shown here is derived from an EMBL/GenBank/DDBJ whole genome shotgun (WGS) entry which is preliminary data.</text>
</comment>
<feature type="region of interest" description="Disordered" evidence="1">
    <location>
        <begin position="196"/>
        <end position="243"/>
    </location>
</feature>
<proteinExistence type="predicted"/>
<dbReference type="EMBL" id="SMBH01000038">
    <property type="protein sequence ID" value="TCU04851.1"/>
    <property type="molecule type" value="Genomic_DNA"/>
</dbReference>
<evidence type="ECO:0000313" key="2">
    <source>
        <dbReference type="EMBL" id="TCU04851.1"/>
    </source>
</evidence>
<dbReference type="AlphaFoldDB" id="A0A4R3PQU5"/>
<evidence type="ECO:0000256" key="1">
    <source>
        <dbReference type="SAM" id="MobiDB-lite"/>
    </source>
</evidence>
<gene>
    <name evidence="2" type="ORF">EV132_13833</name>
</gene>
<accession>A0A4R3PQU5</accession>
<evidence type="ECO:0000313" key="3">
    <source>
        <dbReference type="Proteomes" id="UP000294576"/>
    </source>
</evidence>
<name>A0A4R3PQU5_RHISU</name>
<protein>
    <submittedName>
        <fullName evidence="2">Uncharacterized protein</fullName>
    </submittedName>
</protein>
<reference evidence="2 3" key="1">
    <citation type="submission" date="2019-03" db="EMBL/GenBank/DDBJ databases">
        <title>Genomic Encyclopedia of Type Strains, Phase IV (KMG-V): Genome sequencing to study the core and pangenomes of soil and plant-associated prokaryotes.</title>
        <authorList>
            <person name="Whitman W."/>
        </authorList>
    </citation>
    <scope>NUCLEOTIDE SEQUENCE [LARGE SCALE GENOMIC DNA]</scope>
    <source>
        <strain evidence="2 3">Hc14</strain>
    </source>
</reference>